<dbReference type="InterPro" id="IPR056819">
    <property type="entry name" value="ACBP4-6_C"/>
</dbReference>
<dbReference type="Gene3D" id="1.25.10.10">
    <property type="entry name" value="Leucine-rich Repeat Variant"/>
    <property type="match status" value="1"/>
</dbReference>
<feature type="chain" id="PRO_5042846450" description="Acyl-CoA-binding domain-containing protein" evidence="5">
    <location>
        <begin position="18"/>
        <end position="886"/>
    </location>
</feature>
<dbReference type="PANTHER" id="PTHR46093">
    <property type="entry name" value="ACYL-COA-BINDING DOMAIN-CONTAINING PROTEIN 5"/>
    <property type="match status" value="1"/>
</dbReference>
<feature type="region of interest" description="Disordered" evidence="4">
    <location>
        <begin position="200"/>
        <end position="227"/>
    </location>
</feature>
<evidence type="ECO:0000256" key="3">
    <source>
        <dbReference type="SAM" id="Coils"/>
    </source>
</evidence>
<proteinExistence type="predicted"/>
<keyword evidence="1" id="KW-0880">Kelch repeat</keyword>
<organism evidence="7 8">
    <name type="scientific">Trapa natans</name>
    <name type="common">Water chestnut</name>
    <dbReference type="NCBI Taxonomy" id="22666"/>
    <lineage>
        <taxon>Eukaryota</taxon>
        <taxon>Viridiplantae</taxon>
        <taxon>Streptophyta</taxon>
        <taxon>Embryophyta</taxon>
        <taxon>Tracheophyta</taxon>
        <taxon>Spermatophyta</taxon>
        <taxon>Magnoliopsida</taxon>
        <taxon>eudicotyledons</taxon>
        <taxon>Gunneridae</taxon>
        <taxon>Pentapetalae</taxon>
        <taxon>rosids</taxon>
        <taxon>malvids</taxon>
        <taxon>Myrtales</taxon>
        <taxon>Lythraceae</taxon>
        <taxon>Trapa</taxon>
    </lineage>
</organism>
<feature type="region of interest" description="Disordered" evidence="4">
    <location>
        <begin position="556"/>
        <end position="580"/>
    </location>
</feature>
<feature type="compositionally biased region" description="Polar residues" evidence="4">
    <location>
        <begin position="200"/>
        <end position="217"/>
    </location>
</feature>
<evidence type="ECO:0000256" key="4">
    <source>
        <dbReference type="SAM" id="MobiDB-lite"/>
    </source>
</evidence>
<keyword evidence="2" id="KW-0677">Repeat</keyword>
<dbReference type="EMBL" id="JAXQNO010000015">
    <property type="protein sequence ID" value="KAK4783664.1"/>
    <property type="molecule type" value="Genomic_DNA"/>
</dbReference>
<evidence type="ECO:0000313" key="7">
    <source>
        <dbReference type="EMBL" id="KAK4783664.1"/>
    </source>
</evidence>
<feature type="domain" description="Acyl-CoA-binding" evidence="6">
    <location>
        <begin position="817"/>
        <end position="874"/>
    </location>
</feature>
<dbReference type="Gene3D" id="1.10.287.1490">
    <property type="match status" value="1"/>
</dbReference>
<evidence type="ECO:0000256" key="2">
    <source>
        <dbReference type="ARBA" id="ARBA00022737"/>
    </source>
</evidence>
<dbReference type="AlphaFoldDB" id="A0AAN7QXP0"/>
<evidence type="ECO:0000259" key="6">
    <source>
        <dbReference type="Pfam" id="PF24922"/>
    </source>
</evidence>
<keyword evidence="8" id="KW-1185">Reference proteome</keyword>
<dbReference type="Pfam" id="PF24922">
    <property type="entry name" value="ACBP4_C"/>
    <property type="match status" value="1"/>
</dbReference>
<dbReference type="Gene3D" id="2.120.10.80">
    <property type="entry name" value="Kelch-type beta propeller"/>
    <property type="match status" value="2"/>
</dbReference>
<dbReference type="PANTHER" id="PTHR46093:SF4">
    <property type="entry name" value="GALACTOSE OXIDASE_KELCH REPEAT SUPERFAMILY PROTEIN"/>
    <property type="match status" value="1"/>
</dbReference>
<keyword evidence="5" id="KW-0732">Signal</keyword>
<dbReference type="Proteomes" id="UP001346149">
    <property type="component" value="Unassembled WGS sequence"/>
</dbReference>
<dbReference type="Pfam" id="PF01344">
    <property type="entry name" value="Kelch_1"/>
    <property type="match status" value="1"/>
</dbReference>
<dbReference type="Pfam" id="PF24681">
    <property type="entry name" value="Kelch_KLHDC2_KLHL20_DRC7"/>
    <property type="match status" value="1"/>
</dbReference>
<feature type="coiled-coil region" evidence="3">
    <location>
        <begin position="765"/>
        <end position="813"/>
    </location>
</feature>
<comment type="caution">
    <text evidence="7">The sequence shown here is derived from an EMBL/GenBank/DDBJ whole genome shotgun (WGS) entry which is preliminary data.</text>
</comment>
<dbReference type="SUPFAM" id="SSF48371">
    <property type="entry name" value="ARM repeat"/>
    <property type="match status" value="1"/>
</dbReference>
<reference evidence="7 8" key="1">
    <citation type="journal article" date="2023" name="Hortic Res">
        <title>Pangenome of water caltrop reveals structural variations and asymmetric subgenome divergence after allopolyploidization.</title>
        <authorList>
            <person name="Zhang X."/>
            <person name="Chen Y."/>
            <person name="Wang L."/>
            <person name="Yuan Y."/>
            <person name="Fang M."/>
            <person name="Shi L."/>
            <person name="Lu R."/>
            <person name="Comes H.P."/>
            <person name="Ma Y."/>
            <person name="Chen Y."/>
            <person name="Huang G."/>
            <person name="Zhou Y."/>
            <person name="Zheng Z."/>
            <person name="Qiu Y."/>
        </authorList>
    </citation>
    <scope>NUCLEOTIDE SEQUENCE [LARGE SCALE GENOMIC DNA]</scope>
    <source>
        <strain evidence="7">F231</strain>
    </source>
</reference>
<feature type="signal peptide" evidence="5">
    <location>
        <begin position="1"/>
        <end position="17"/>
    </location>
</feature>
<dbReference type="SUPFAM" id="SSF117281">
    <property type="entry name" value="Kelch motif"/>
    <property type="match status" value="1"/>
</dbReference>
<keyword evidence="3" id="KW-0175">Coiled coil</keyword>
<gene>
    <name evidence="7" type="ORF">SAY86_008038</name>
</gene>
<evidence type="ECO:0000313" key="8">
    <source>
        <dbReference type="Proteomes" id="UP001346149"/>
    </source>
</evidence>
<feature type="region of interest" description="Disordered" evidence="4">
    <location>
        <begin position="613"/>
        <end position="647"/>
    </location>
</feature>
<evidence type="ECO:0000256" key="5">
    <source>
        <dbReference type="SAM" id="SignalP"/>
    </source>
</evidence>
<dbReference type="InterPro" id="IPR016024">
    <property type="entry name" value="ARM-type_fold"/>
</dbReference>
<dbReference type="InterPro" id="IPR015915">
    <property type="entry name" value="Kelch-typ_b-propeller"/>
</dbReference>
<dbReference type="InterPro" id="IPR011989">
    <property type="entry name" value="ARM-like"/>
</dbReference>
<accession>A0AAN7QXP0</accession>
<name>A0AAN7QXP0_TRANT</name>
<sequence length="886" mass="97285">MCFAWFQLLQLLLKASQDKKFVCEEADRALNSMVASLTPLPLLHKLRAYVTHSNLRVRAKAAVSISACISKMGLETMKEFGLAKLISMAADLLSDKLPEAREAARSTVISLYRASMEHVEEKQEAWQKFCQESLPPKHYDTNNSFITAAHLQYTAQYCLIAPKYPITGSVSSHPLRLSFGAAHFTLRLKKAQLSDAAQVTRSPIRQFKRSNNQNNGGTENGADYTNDCSSPPVSDINTCTPGSSENWMVLSISGNKPTARFNHAATVVGNKMIVVGGESGNNLLDDVQVLNFDQFSWSTASSKLYLSPSSLPLKIPACKGHSLVSWGKKVLLIGGKTEPGSDRIAVWMFDTETECWSIMEAKGDIPVARSGHSVVRANNVLIVFGGEDARRRKLNDLHMFDLKSSAWLPLHCTGAGPSPRSNQVSTLYDDKILFVFGGATKSKTLNDLYSLDFETMIWSRIKIRGYHPSPRSGCCGVLCGTKWHIVGGGSRKKRHAETLIFDILKMEWSLAVSSPPSSVAFNKGFSLVHVNHRDKDFLIAFGGSKKEPSNQVEALIVDKNESSMGRRPRDSKGPGSLFGKGLSSKLASQLASDSSQHLVGSVTKQNLASVIEQHGSGRKSLSEATLSDLNPPGSVSLRKQFSNDGEQRRTLTMAKCLEEESSLLQAPGHRRDQSDAATHMNSIGEKIHGEETSLAYESESFNPHKTGFEGLSVDDGVELPGANSRLGLPLSASLTKYQCYDSKISDLIKKNSNLEGQLAGAHASQEAAEKNLSSAVKSREEMEKKLSETMKEMELLKERLAGLELAQEEANGLSNIVHSDNVRLEHDVAFLKAVLDDTQKDLLSTRGALNGERARTFQLQVEVFHLKQRLQSMENRAPTPRKPFHV</sequence>
<protein>
    <recommendedName>
        <fullName evidence="6">Acyl-CoA-binding domain-containing protein</fullName>
    </recommendedName>
</protein>
<evidence type="ECO:0000256" key="1">
    <source>
        <dbReference type="ARBA" id="ARBA00022441"/>
    </source>
</evidence>
<dbReference type="InterPro" id="IPR006652">
    <property type="entry name" value="Kelch_1"/>
</dbReference>